<sequence>MNRFKIQDLRFRNGVLILIILTSYYLLPTATHVLAQTDYKLLAPIPLSGAQSGDSQTAKASDYIKGIFMLVIAIATGLAVIMIIFGGIKYMSTDAFAGKSEAKTTIEHALWGLLLAISAWLILNTINPKLTTFNLSVPVQSIPANTNLPVSSVGGATGGLGLTQQQAMSQFDATNIDVDGGISLAGIKQSTVNEIARLKLTCGCDITITSATSGVHAPGTFSHANGYKADLRLNDTLTSHITGNYTSLLNRSDGAKMYLAPSGAIYALESNHWDISVPGL</sequence>
<keyword evidence="1" id="KW-0812">Transmembrane</keyword>
<evidence type="ECO:0000256" key="1">
    <source>
        <dbReference type="SAM" id="Phobius"/>
    </source>
</evidence>
<keyword evidence="1" id="KW-1133">Transmembrane helix</keyword>
<evidence type="ECO:0000313" key="2">
    <source>
        <dbReference type="EMBL" id="OHA97019.1"/>
    </source>
</evidence>
<dbReference type="Proteomes" id="UP000178175">
    <property type="component" value="Unassembled WGS sequence"/>
</dbReference>
<evidence type="ECO:0000313" key="3">
    <source>
        <dbReference type="Proteomes" id="UP000178175"/>
    </source>
</evidence>
<comment type="caution">
    <text evidence="2">The sequence shown here is derived from an EMBL/GenBank/DDBJ whole genome shotgun (WGS) entry which is preliminary data.</text>
</comment>
<keyword evidence="1" id="KW-0472">Membrane</keyword>
<name>A0A1G2TK26_9BACT</name>
<reference evidence="2 3" key="1">
    <citation type="journal article" date="2016" name="Nat. Commun.">
        <title>Thousands of microbial genomes shed light on interconnected biogeochemical processes in an aquifer system.</title>
        <authorList>
            <person name="Anantharaman K."/>
            <person name="Brown C.T."/>
            <person name="Hug L.A."/>
            <person name="Sharon I."/>
            <person name="Castelle C.J."/>
            <person name="Probst A.J."/>
            <person name="Thomas B.C."/>
            <person name="Singh A."/>
            <person name="Wilkins M.J."/>
            <person name="Karaoz U."/>
            <person name="Brodie E.L."/>
            <person name="Williams K.H."/>
            <person name="Hubbard S.S."/>
            <person name="Banfield J.F."/>
        </authorList>
    </citation>
    <scope>NUCLEOTIDE SEQUENCE [LARGE SCALE GENOMIC DNA]</scope>
</reference>
<gene>
    <name evidence="2" type="ORF">A3C70_02465</name>
</gene>
<dbReference type="AlphaFoldDB" id="A0A1G2TK26"/>
<accession>A0A1G2TK26</accession>
<feature type="transmembrane region" description="Helical" evidence="1">
    <location>
        <begin position="67"/>
        <end position="88"/>
    </location>
</feature>
<proteinExistence type="predicted"/>
<feature type="transmembrane region" description="Helical" evidence="1">
    <location>
        <begin position="109"/>
        <end position="126"/>
    </location>
</feature>
<protein>
    <submittedName>
        <fullName evidence="2">Uncharacterized protein</fullName>
    </submittedName>
</protein>
<organism evidence="2 3">
    <name type="scientific">Candidatus Zambryskibacteria bacterium RIFCSPHIGHO2_02_FULL_43_14</name>
    <dbReference type="NCBI Taxonomy" id="1802748"/>
    <lineage>
        <taxon>Bacteria</taxon>
        <taxon>Candidatus Zambryskiibacteriota</taxon>
    </lineage>
</organism>
<dbReference type="EMBL" id="MHVR01000002">
    <property type="protein sequence ID" value="OHA97019.1"/>
    <property type="molecule type" value="Genomic_DNA"/>
</dbReference>